<dbReference type="RefSeq" id="XP_021095489.1">
    <property type="nucleotide sequence ID" value="XM_021239830.1"/>
</dbReference>
<dbReference type="GeneID" id="101725095"/>
<keyword evidence="5" id="KW-0812">Transmembrane</keyword>
<evidence type="ECO:0000256" key="4">
    <source>
        <dbReference type="ARBA" id="ARBA00023180"/>
    </source>
</evidence>
<gene>
    <name evidence="9" type="primary">Slamf9</name>
</gene>
<feature type="chain" id="PRO_5043511876" evidence="6">
    <location>
        <begin position="19"/>
        <end position="183"/>
    </location>
</feature>
<dbReference type="SUPFAM" id="SSF48726">
    <property type="entry name" value="Immunoglobulin"/>
    <property type="match status" value="1"/>
</dbReference>
<feature type="signal peptide" evidence="6">
    <location>
        <begin position="1"/>
        <end position="18"/>
    </location>
</feature>
<dbReference type="CDD" id="cd16842">
    <property type="entry name" value="Ig_SLAM-like_N"/>
    <property type="match status" value="1"/>
</dbReference>
<dbReference type="InterPro" id="IPR003599">
    <property type="entry name" value="Ig_sub"/>
</dbReference>
<dbReference type="Proteomes" id="UP000694906">
    <property type="component" value="Unplaced"/>
</dbReference>
<keyword evidence="4" id="KW-0325">Glycoprotein</keyword>
<feature type="domain" description="Immunoglobulin" evidence="7">
    <location>
        <begin position="26"/>
        <end position="128"/>
    </location>
</feature>
<dbReference type="PANTHER" id="PTHR12080">
    <property type="entry name" value="SIGNALING LYMPHOCYTIC ACTIVATION MOLECULE"/>
    <property type="match status" value="1"/>
</dbReference>
<protein>
    <submittedName>
        <fullName evidence="9">SLAM family member 9</fullName>
    </submittedName>
</protein>
<dbReference type="GO" id="GO:0042110">
    <property type="term" value="P:T cell activation"/>
    <property type="evidence" value="ECO:0007669"/>
    <property type="project" value="TreeGrafter"/>
</dbReference>
<sequence length="183" mass="20070">MVTLPWLFLLLLLQEAKAYSGDGVEPEEVVAALQESISLPLEIIPDEEVDSIVWFSRKRLATVVPGKGCPSSVMMVDPHYEGRVSFGDPSYSLHISNVSWEDAGPYQAQVNLRTSQLSTTTHYNLRVYHPGYPETPSVSSCLLAKGLLLLVLLTSLAVGLWVTRVQKKVKCQGQGGSRGTELN</sequence>
<evidence type="ECO:0000313" key="8">
    <source>
        <dbReference type="Proteomes" id="UP000694906"/>
    </source>
</evidence>
<dbReference type="GO" id="GO:0009897">
    <property type="term" value="C:external side of plasma membrane"/>
    <property type="evidence" value="ECO:0007669"/>
    <property type="project" value="TreeGrafter"/>
</dbReference>
<dbReference type="InterPro" id="IPR015631">
    <property type="entry name" value="CD2/SLAM_rcpt"/>
</dbReference>
<proteinExistence type="predicted"/>
<keyword evidence="2 6" id="KW-0732">Signal</keyword>
<keyword evidence="3 5" id="KW-0472">Membrane</keyword>
<evidence type="ECO:0000313" key="9">
    <source>
        <dbReference type="RefSeq" id="XP_021095489.1"/>
    </source>
</evidence>
<evidence type="ECO:0000256" key="5">
    <source>
        <dbReference type="SAM" id="Phobius"/>
    </source>
</evidence>
<evidence type="ECO:0000256" key="6">
    <source>
        <dbReference type="SAM" id="SignalP"/>
    </source>
</evidence>
<evidence type="ECO:0000256" key="1">
    <source>
        <dbReference type="ARBA" id="ARBA00004370"/>
    </source>
</evidence>
<dbReference type="AlphaFoldDB" id="A0AAX6RHP9"/>
<dbReference type="SMART" id="SM00409">
    <property type="entry name" value="IG"/>
    <property type="match status" value="1"/>
</dbReference>
<evidence type="ECO:0000259" key="7">
    <source>
        <dbReference type="SMART" id="SM00409"/>
    </source>
</evidence>
<dbReference type="PANTHER" id="PTHR12080:SF18">
    <property type="entry name" value="SLAM FAMILY MEMBER 9"/>
    <property type="match status" value="1"/>
</dbReference>
<dbReference type="Gene3D" id="2.60.40.10">
    <property type="entry name" value="Immunoglobulins"/>
    <property type="match status" value="1"/>
</dbReference>
<dbReference type="InterPro" id="IPR013783">
    <property type="entry name" value="Ig-like_fold"/>
</dbReference>
<evidence type="ECO:0000256" key="3">
    <source>
        <dbReference type="ARBA" id="ARBA00023136"/>
    </source>
</evidence>
<comment type="subcellular location">
    <subcellularLocation>
        <location evidence="1">Membrane</location>
    </subcellularLocation>
</comment>
<organism evidence="8 9">
    <name type="scientific">Heterocephalus glaber</name>
    <name type="common">Naked mole rat</name>
    <dbReference type="NCBI Taxonomy" id="10181"/>
    <lineage>
        <taxon>Eukaryota</taxon>
        <taxon>Metazoa</taxon>
        <taxon>Chordata</taxon>
        <taxon>Craniata</taxon>
        <taxon>Vertebrata</taxon>
        <taxon>Euteleostomi</taxon>
        <taxon>Mammalia</taxon>
        <taxon>Eutheria</taxon>
        <taxon>Euarchontoglires</taxon>
        <taxon>Glires</taxon>
        <taxon>Rodentia</taxon>
        <taxon>Hystricomorpha</taxon>
        <taxon>Bathyergidae</taxon>
        <taxon>Heterocephalus</taxon>
    </lineage>
</organism>
<keyword evidence="5" id="KW-1133">Transmembrane helix</keyword>
<dbReference type="InterPro" id="IPR036179">
    <property type="entry name" value="Ig-like_dom_sf"/>
</dbReference>
<reference evidence="9" key="1">
    <citation type="submission" date="2025-08" db="UniProtKB">
        <authorList>
            <consortium name="RefSeq"/>
        </authorList>
    </citation>
    <scope>IDENTIFICATION</scope>
</reference>
<feature type="transmembrane region" description="Helical" evidence="5">
    <location>
        <begin position="142"/>
        <end position="162"/>
    </location>
</feature>
<keyword evidence="8" id="KW-1185">Reference proteome</keyword>
<name>A0AAX6RHP9_HETGA</name>
<evidence type="ECO:0000256" key="2">
    <source>
        <dbReference type="ARBA" id="ARBA00022729"/>
    </source>
</evidence>
<dbReference type="CTD" id="89886"/>
<accession>A0AAX6RHP9</accession>